<feature type="region of interest" description="Disordered" evidence="1">
    <location>
        <begin position="19"/>
        <end position="51"/>
    </location>
</feature>
<evidence type="ECO:0000313" key="2">
    <source>
        <dbReference type="EMBL" id="PSN73115.1"/>
    </source>
</evidence>
<dbReference type="Proteomes" id="UP000240883">
    <property type="component" value="Unassembled WGS sequence"/>
</dbReference>
<dbReference type="AlphaFoldDB" id="A0A2T2P5Z9"/>
<dbReference type="EMBL" id="KZ678129">
    <property type="protein sequence ID" value="PSN73115.1"/>
    <property type="molecule type" value="Genomic_DNA"/>
</dbReference>
<evidence type="ECO:0000256" key="1">
    <source>
        <dbReference type="SAM" id="MobiDB-lite"/>
    </source>
</evidence>
<evidence type="ECO:0000313" key="3">
    <source>
        <dbReference type="Proteomes" id="UP000240883"/>
    </source>
</evidence>
<reference evidence="2 3" key="1">
    <citation type="journal article" date="2018" name="Front. Microbiol.">
        <title>Genome-Wide Analysis of Corynespora cassiicola Leaf Fall Disease Putative Effectors.</title>
        <authorList>
            <person name="Lopez D."/>
            <person name="Ribeiro S."/>
            <person name="Label P."/>
            <person name="Fumanal B."/>
            <person name="Venisse J.S."/>
            <person name="Kohler A."/>
            <person name="de Oliveira R.R."/>
            <person name="Labutti K."/>
            <person name="Lipzen A."/>
            <person name="Lail K."/>
            <person name="Bauer D."/>
            <person name="Ohm R.A."/>
            <person name="Barry K.W."/>
            <person name="Spatafora J."/>
            <person name="Grigoriev I.V."/>
            <person name="Martin F.M."/>
            <person name="Pujade-Renaud V."/>
        </authorList>
    </citation>
    <scope>NUCLEOTIDE SEQUENCE [LARGE SCALE GENOMIC DNA]</scope>
    <source>
        <strain evidence="2 3">Philippines</strain>
    </source>
</reference>
<organism evidence="2 3">
    <name type="scientific">Corynespora cassiicola Philippines</name>
    <dbReference type="NCBI Taxonomy" id="1448308"/>
    <lineage>
        <taxon>Eukaryota</taxon>
        <taxon>Fungi</taxon>
        <taxon>Dikarya</taxon>
        <taxon>Ascomycota</taxon>
        <taxon>Pezizomycotina</taxon>
        <taxon>Dothideomycetes</taxon>
        <taxon>Pleosporomycetidae</taxon>
        <taxon>Pleosporales</taxon>
        <taxon>Corynesporascaceae</taxon>
        <taxon>Corynespora</taxon>
    </lineage>
</organism>
<protein>
    <submittedName>
        <fullName evidence="2">Uncharacterized protein</fullName>
    </submittedName>
</protein>
<feature type="region of interest" description="Disordered" evidence="1">
    <location>
        <begin position="93"/>
        <end position="123"/>
    </location>
</feature>
<accession>A0A2T2P5Z9</accession>
<proteinExistence type="predicted"/>
<name>A0A2T2P5Z9_CORCC</name>
<sequence>MAMHRRPLCALVYRTALRSTRGRDSRRRQSGWARGQRGPAARSPQPATRLPARPSISQCIIVLPRCHAATPTAPTTIFRPFIRRRRRRCLPSLISQPPTARLPDQRSPAQPSASSKRIRVPAPRLSLSPGSAIRCDAASACDRGFRRVKTAPVAK</sequence>
<keyword evidence="3" id="KW-1185">Reference proteome</keyword>
<gene>
    <name evidence="2" type="ORF">BS50DRAFT_179526</name>
</gene>